<dbReference type="EMBL" id="JAPNKE010000002">
    <property type="protein sequence ID" value="MCY1004873.1"/>
    <property type="molecule type" value="Genomic_DNA"/>
</dbReference>
<name>A0A9X3IWK1_9BACT</name>
<dbReference type="RefSeq" id="WP_267766484.1">
    <property type="nucleotide sequence ID" value="NZ_JAPNKE010000002.1"/>
</dbReference>
<evidence type="ECO:0000256" key="3">
    <source>
        <dbReference type="ARBA" id="ARBA00022475"/>
    </source>
</evidence>
<feature type="transmembrane region" description="Helical" evidence="8">
    <location>
        <begin position="168"/>
        <end position="187"/>
    </location>
</feature>
<evidence type="ECO:0000256" key="6">
    <source>
        <dbReference type="ARBA" id="ARBA00023065"/>
    </source>
</evidence>
<evidence type="ECO:0000256" key="1">
    <source>
        <dbReference type="ARBA" id="ARBA00004651"/>
    </source>
</evidence>
<feature type="transmembrane region" description="Helical" evidence="8">
    <location>
        <begin position="63"/>
        <end position="85"/>
    </location>
</feature>
<dbReference type="AlphaFoldDB" id="A0A9X3IWK1"/>
<evidence type="ECO:0000256" key="5">
    <source>
        <dbReference type="ARBA" id="ARBA00022989"/>
    </source>
</evidence>
<dbReference type="InterPro" id="IPR003445">
    <property type="entry name" value="Cat_transpt"/>
</dbReference>
<dbReference type="GO" id="GO:0005886">
    <property type="term" value="C:plasma membrane"/>
    <property type="evidence" value="ECO:0007669"/>
    <property type="project" value="UniProtKB-SubCell"/>
</dbReference>
<gene>
    <name evidence="9" type="ORF">OV079_04675</name>
</gene>
<feature type="transmembrane region" description="Helical" evidence="8">
    <location>
        <begin position="105"/>
        <end position="124"/>
    </location>
</feature>
<feature type="transmembrane region" description="Helical" evidence="8">
    <location>
        <begin position="359"/>
        <end position="384"/>
    </location>
</feature>
<dbReference type="PANTHER" id="PTHR32024:SF1">
    <property type="entry name" value="KTR SYSTEM POTASSIUM UPTAKE PROTEIN B"/>
    <property type="match status" value="1"/>
</dbReference>
<dbReference type="Pfam" id="PF02386">
    <property type="entry name" value="TrkH"/>
    <property type="match status" value="1"/>
</dbReference>
<feature type="transmembrane region" description="Helical" evidence="8">
    <location>
        <begin position="27"/>
        <end position="43"/>
    </location>
</feature>
<keyword evidence="5 8" id="KW-1133">Transmembrane helix</keyword>
<dbReference type="Proteomes" id="UP001150924">
    <property type="component" value="Unassembled WGS sequence"/>
</dbReference>
<feature type="transmembrane region" description="Helical" evidence="8">
    <location>
        <begin position="136"/>
        <end position="156"/>
    </location>
</feature>
<organism evidence="9 10">
    <name type="scientific">Nannocystis pusilla</name>
    <dbReference type="NCBI Taxonomy" id="889268"/>
    <lineage>
        <taxon>Bacteria</taxon>
        <taxon>Pseudomonadati</taxon>
        <taxon>Myxococcota</taxon>
        <taxon>Polyangia</taxon>
        <taxon>Nannocystales</taxon>
        <taxon>Nannocystaceae</taxon>
        <taxon>Nannocystis</taxon>
    </lineage>
</organism>
<feature type="transmembrane region" description="Helical" evidence="8">
    <location>
        <begin position="199"/>
        <end position="222"/>
    </location>
</feature>
<feature type="transmembrane region" description="Helical" evidence="8">
    <location>
        <begin position="486"/>
        <end position="506"/>
    </location>
</feature>
<evidence type="ECO:0000256" key="8">
    <source>
        <dbReference type="SAM" id="Phobius"/>
    </source>
</evidence>
<evidence type="ECO:0000313" key="10">
    <source>
        <dbReference type="Proteomes" id="UP001150924"/>
    </source>
</evidence>
<comment type="caution">
    <text evidence="9">The sequence shown here is derived from an EMBL/GenBank/DDBJ whole genome shotgun (WGS) entry which is preliminary data.</text>
</comment>
<feature type="transmembrane region" description="Helical" evidence="8">
    <location>
        <begin position="284"/>
        <end position="303"/>
    </location>
</feature>
<accession>A0A9X3IWK1</accession>
<keyword evidence="7 8" id="KW-0472">Membrane</keyword>
<reference evidence="9" key="1">
    <citation type="submission" date="2022-11" db="EMBL/GenBank/DDBJ databases">
        <title>Minimal conservation of predation-associated metabolite biosynthetic gene clusters underscores biosynthetic potential of Myxococcota including descriptions for ten novel species: Archangium lansinium sp. nov., Myxococcus landrumus sp. nov., Nannocystis bai.</title>
        <authorList>
            <person name="Ahearne A."/>
            <person name="Stevens C."/>
            <person name="Phillips K."/>
        </authorList>
    </citation>
    <scope>NUCLEOTIDE SEQUENCE</scope>
    <source>
        <strain evidence="9">Na p29</strain>
    </source>
</reference>
<keyword evidence="2" id="KW-0813">Transport</keyword>
<feature type="transmembrane region" description="Helical" evidence="8">
    <location>
        <begin position="315"/>
        <end position="338"/>
    </location>
</feature>
<dbReference type="GO" id="GO:0030001">
    <property type="term" value="P:metal ion transport"/>
    <property type="evidence" value="ECO:0007669"/>
    <property type="project" value="UniProtKB-ARBA"/>
</dbReference>
<feature type="transmembrane region" description="Helical" evidence="8">
    <location>
        <begin position="513"/>
        <end position="536"/>
    </location>
</feature>
<dbReference type="PANTHER" id="PTHR32024">
    <property type="entry name" value="TRK SYSTEM POTASSIUM UPTAKE PROTEIN TRKG-RELATED"/>
    <property type="match status" value="1"/>
</dbReference>
<keyword evidence="3" id="KW-1003">Cell membrane</keyword>
<keyword evidence="6" id="KW-0406">Ion transport</keyword>
<evidence type="ECO:0000313" key="9">
    <source>
        <dbReference type="EMBL" id="MCY1004873.1"/>
    </source>
</evidence>
<sequence>MSIGSLIVLVVAVAAVALDVAVASPWTGLLVVLGMGIVTLAVAEQVRQMIAARRKTADVGGVLWFEVTLFLALLGFLVARAFILGDAFDGPLSARRLAAAETYDLVFTTLAALAGALVIAPERTGRVLLNMSQRPAMMLIGSFAALISLGSLLLTLPVSLTDAAHTSFVDSLFTMASAVCVTGLAVNDLGATYSLFGQGVILTGVQLGGIGIMTIAALALAFSNNSSLQSQLRYAAMLDARTVADLRKIVVGILAGTFVVEAIGAFLLWLMLVGDPRIGDAPALWTAVFHAVSSFCNAGFALFPGGMGAFVGDLGVQVVVMTLMLLGGLGFPVMVELVRHGWRRLVRLVKKAAPPPPRLSLATRVVLSTTLALIVAGTAAVLALEFGSGLSPAGEHGIFHRLWSALFISANTRSGGLDTVGVGGMRDATLLVLCVLMFIGGAPASTAGGIKTTTFATVVATLRAELRGREPELGGRALAPEVVRKATAVLVMMSGLLMAFVLLLSLTEDLPFLHVAFEAVSALATVGLSTGITSFFSVAGKLLLTAAMFLGRVGPFTIALAVADQAATRSRHRLAREDLPVG</sequence>
<feature type="transmembrane region" description="Helical" evidence="8">
    <location>
        <begin position="249"/>
        <end position="272"/>
    </location>
</feature>
<keyword evidence="10" id="KW-1185">Reference proteome</keyword>
<evidence type="ECO:0000256" key="4">
    <source>
        <dbReference type="ARBA" id="ARBA00022692"/>
    </source>
</evidence>
<protein>
    <submittedName>
        <fullName evidence="9">TrkH family potassium uptake protein</fullName>
    </submittedName>
</protein>
<evidence type="ECO:0000256" key="2">
    <source>
        <dbReference type="ARBA" id="ARBA00022448"/>
    </source>
</evidence>
<keyword evidence="4 8" id="KW-0812">Transmembrane</keyword>
<proteinExistence type="predicted"/>
<comment type="subcellular location">
    <subcellularLocation>
        <location evidence="1">Cell membrane</location>
        <topology evidence="1">Multi-pass membrane protein</topology>
    </subcellularLocation>
</comment>
<dbReference type="GO" id="GO:0008324">
    <property type="term" value="F:monoatomic cation transmembrane transporter activity"/>
    <property type="evidence" value="ECO:0007669"/>
    <property type="project" value="InterPro"/>
</dbReference>
<evidence type="ECO:0000256" key="7">
    <source>
        <dbReference type="ARBA" id="ARBA00023136"/>
    </source>
</evidence>